<name>A0A379AHL3_ENTAG</name>
<sequence length="56" mass="6317">MGRKWRDAGRIFQNISAEASEKQPITATASRHEKRSVQYTAQQSTAHPAYRVTADI</sequence>
<organism evidence="2 3">
    <name type="scientific">Enterobacter agglomerans</name>
    <name type="common">Erwinia herbicola</name>
    <name type="synonym">Pantoea agglomerans</name>
    <dbReference type="NCBI Taxonomy" id="549"/>
    <lineage>
        <taxon>Bacteria</taxon>
        <taxon>Pseudomonadati</taxon>
        <taxon>Pseudomonadota</taxon>
        <taxon>Gammaproteobacteria</taxon>
        <taxon>Enterobacterales</taxon>
        <taxon>Erwiniaceae</taxon>
        <taxon>Pantoea</taxon>
        <taxon>Pantoea agglomerans group</taxon>
    </lineage>
</organism>
<dbReference type="AlphaFoldDB" id="A0A379AHL3"/>
<dbReference type="EMBL" id="UGSO01000001">
    <property type="protein sequence ID" value="SUB16740.1"/>
    <property type="molecule type" value="Genomic_DNA"/>
</dbReference>
<dbReference type="Proteomes" id="UP000254640">
    <property type="component" value="Unassembled WGS sequence"/>
</dbReference>
<feature type="region of interest" description="Disordered" evidence="1">
    <location>
        <begin position="17"/>
        <end position="44"/>
    </location>
</feature>
<keyword evidence="3" id="KW-1185">Reference proteome</keyword>
<accession>A0A379AHL3</accession>
<gene>
    <name evidence="2" type="ORF">NCTC9381_02656</name>
</gene>
<reference evidence="2 3" key="1">
    <citation type="submission" date="2018-06" db="EMBL/GenBank/DDBJ databases">
        <authorList>
            <consortium name="Pathogen Informatics"/>
            <person name="Doyle S."/>
        </authorList>
    </citation>
    <scope>NUCLEOTIDE SEQUENCE [LARGE SCALE GENOMIC DNA]</scope>
    <source>
        <strain evidence="2 3">NCTC9381</strain>
    </source>
</reference>
<proteinExistence type="predicted"/>
<protein>
    <submittedName>
        <fullName evidence="2">Uncharacterized protein</fullName>
    </submittedName>
</protein>
<evidence type="ECO:0000313" key="3">
    <source>
        <dbReference type="Proteomes" id="UP000254640"/>
    </source>
</evidence>
<evidence type="ECO:0000256" key="1">
    <source>
        <dbReference type="SAM" id="MobiDB-lite"/>
    </source>
</evidence>
<evidence type="ECO:0000313" key="2">
    <source>
        <dbReference type="EMBL" id="SUB16740.1"/>
    </source>
</evidence>
<feature type="compositionally biased region" description="Polar residues" evidence="1">
    <location>
        <begin position="17"/>
        <end position="29"/>
    </location>
</feature>